<dbReference type="InterPro" id="IPR014748">
    <property type="entry name" value="Enoyl-CoA_hydra_C"/>
</dbReference>
<dbReference type="InterPro" id="IPR001753">
    <property type="entry name" value="Enoyl-CoA_hydra/iso"/>
</dbReference>
<evidence type="ECO:0000256" key="1">
    <source>
        <dbReference type="ARBA" id="ARBA00005254"/>
    </source>
</evidence>
<sequence length="271" mass="29119">MASDTYETIIVDRSEGIVTITLNRPHRKNAADAVMWSELLTAFREVASSTSDRVLVLTGADGDFCSGADVGGMDKKSDDAADSAEPPRHQLAAMRNITDIALALHRIPQPTIAKVRGVAVGAGLNMALACDMVVGDETSRYSEIFARRGLSIDFGGSFFLPRRVGMHKAKELALLADIIDAKEAEAIGLVNRIVPSSELDAFVDDWATRLAAGPPIALAMTKRLLGNSMNVTLEEALDDEGLSQTVNFGTKDTAEAVRAFLEKRSPNFRGQ</sequence>
<proteinExistence type="inferred from homology"/>
<dbReference type="AlphaFoldDB" id="A0A6C7E725"/>
<evidence type="ECO:0000313" key="3">
    <source>
        <dbReference type="EMBL" id="BAN02193.1"/>
    </source>
</evidence>
<dbReference type="OrthoDB" id="9777711at2"/>
<dbReference type="GO" id="GO:0004300">
    <property type="term" value="F:enoyl-CoA hydratase activity"/>
    <property type="evidence" value="ECO:0007669"/>
    <property type="project" value="UniProtKB-EC"/>
</dbReference>
<dbReference type="Gene3D" id="3.90.226.10">
    <property type="entry name" value="2-enoyl-CoA Hydratase, Chain A, domain 1"/>
    <property type="match status" value="1"/>
</dbReference>
<keyword evidence="4" id="KW-1185">Reference proteome</keyword>
<dbReference type="RefSeq" id="WP_015441440.1">
    <property type="nucleotide sequence ID" value="NC_020520.1"/>
</dbReference>
<dbReference type="Gene3D" id="1.10.12.10">
    <property type="entry name" value="Lyase 2-enoyl-coa Hydratase, Chain A, domain 2"/>
    <property type="match status" value="1"/>
</dbReference>
<dbReference type="Proteomes" id="UP000011863">
    <property type="component" value="Chromosome"/>
</dbReference>
<name>A0A6C7E725_ILUCY</name>
<dbReference type="PANTHER" id="PTHR43459:SF1">
    <property type="entry name" value="EG:BACN32G11.4 PROTEIN"/>
    <property type="match status" value="1"/>
</dbReference>
<comment type="similarity">
    <text evidence="1 2">Belongs to the enoyl-CoA hydratase/isomerase family.</text>
</comment>
<evidence type="ECO:0000256" key="2">
    <source>
        <dbReference type="RuleBase" id="RU003707"/>
    </source>
</evidence>
<dbReference type="EC" id="4.2.1.17" evidence="3"/>
<dbReference type="PANTHER" id="PTHR43459">
    <property type="entry name" value="ENOYL-COA HYDRATASE"/>
    <property type="match status" value="1"/>
</dbReference>
<gene>
    <name evidence="3" type="ORF">YM304_18790</name>
</gene>
<dbReference type="InterPro" id="IPR018376">
    <property type="entry name" value="Enoyl-CoA_hyd/isom_CS"/>
</dbReference>
<protein>
    <submittedName>
        <fullName evidence="3">Putative enoyl-CoA hydratase</fullName>
        <ecNumber evidence="3">4.2.1.17</ecNumber>
    </submittedName>
</protein>
<reference evidence="3 4" key="1">
    <citation type="journal article" date="2013" name="Int. J. Syst. Evol. Microbiol.">
        <title>Ilumatobacter nonamiense sp. nov. and Ilumatobacter coccineum sp. nov., isolated from seashore sand.</title>
        <authorList>
            <person name="Matsumoto A."/>
            <person name="Kasai H."/>
            <person name="Matsuo Y."/>
            <person name="Shizuri Y."/>
            <person name="Ichikawa N."/>
            <person name="Fujita N."/>
            <person name="Omura S."/>
            <person name="Takahashi Y."/>
        </authorList>
    </citation>
    <scope>NUCLEOTIDE SEQUENCE [LARGE SCALE GENOMIC DNA]</scope>
    <source>
        <strain evidence="4">NBRC 103263 / KCTC 29153 / YM16-304</strain>
    </source>
</reference>
<dbReference type="EMBL" id="AP012057">
    <property type="protein sequence ID" value="BAN02193.1"/>
    <property type="molecule type" value="Genomic_DNA"/>
</dbReference>
<keyword evidence="3" id="KW-0456">Lyase</keyword>
<evidence type="ECO:0000313" key="4">
    <source>
        <dbReference type="Proteomes" id="UP000011863"/>
    </source>
</evidence>
<organism evidence="3 4">
    <name type="scientific">Ilumatobacter coccineus (strain NBRC 103263 / KCTC 29153 / YM16-304)</name>
    <dbReference type="NCBI Taxonomy" id="1313172"/>
    <lineage>
        <taxon>Bacteria</taxon>
        <taxon>Bacillati</taxon>
        <taxon>Actinomycetota</taxon>
        <taxon>Acidimicrobiia</taxon>
        <taxon>Acidimicrobiales</taxon>
        <taxon>Ilumatobacteraceae</taxon>
        <taxon>Ilumatobacter</taxon>
    </lineage>
</organism>
<dbReference type="InterPro" id="IPR029045">
    <property type="entry name" value="ClpP/crotonase-like_dom_sf"/>
</dbReference>
<dbReference type="PROSITE" id="PS00166">
    <property type="entry name" value="ENOYL_COA_HYDRATASE"/>
    <property type="match status" value="1"/>
</dbReference>
<dbReference type="Pfam" id="PF00378">
    <property type="entry name" value="ECH_1"/>
    <property type="match status" value="1"/>
</dbReference>
<accession>A0A6C7E725</accession>
<dbReference type="SUPFAM" id="SSF52096">
    <property type="entry name" value="ClpP/crotonase"/>
    <property type="match status" value="1"/>
</dbReference>
<dbReference type="KEGG" id="aym:YM304_18790"/>
<dbReference type="CDD" id="cd06558">
    <property type="entry name" value="crotonase-like"/>
    <property type="match status" value="1"/>
</dbReference>